<gene>
    <name evidence="2" type="ORF">BsIDN1_50140</name>
</gene>
<protein>
    <recommendedName>
        <fullName evidence="1">MutS2 and Smr-associated SH3 domain-containing protein</fullName>
    </recommendedName>
</protein>
<dbReference type="AlphaFoldDB" id="A0A5S9MIF5"/>
<evidence type="ECO:0000259" key="1">
    <source>
        <dbReference type="Pfam" id="PF20297"/>
    </source>
</evidence>
<feature type="domain" description="MutS2 and Smr-associated SH3" evidence="1">
    <location>
        <begin position="2"/>
        <end position="36"/>
    </location>
</feature>
<name>A0A5S9MIF5_BACIA</name>
<evidence type="ECO:0000313" key="2">
    <source>
        <dbReference type="EMBL" id="BBP91396.1"/>
    </source>
</evidence>
<dbReference type="Pfam" id="PF20297">
    <property type="entry name" value="MSSS"/>
    <property type="match status" value="1"/>
</dbReference>
<dbReference type="Proteomes" id="UP000464658">
    <property type="component" value="Chromosome"/>
</dbReference>
<sequence length="64" mass="7232">MKVLTFGQKGTLLEQTGDKEWSVQMGILKMKVKKKDMEFIKSAPEFKQEKAITAVKGKRLSCIA</sequence>
<dbReference type="EMBL" id="AP021906">
    <property type="protein sequence ID" value="BBP91396.1"/>
    <property type="molecule type" value="Genomic_DNA"/>
</dbReference>
<dbReference type="InterPro" id="IPR046893">
    <property type="entry name" value="MSSS"/>
</dbReference>
<reference evidence="2 3" key="1">
    <citation type="submission" date="2019-12" db="EMBL/GenBank/DDBJ databases">
        <title>Full genome sequence of a Bacillus safensis strain isolated from commercially available natto in Indonesia.</title>
        <authorList>
            <person name="Yoshida M."/>
            <person name="Uomi M."/>
            <person name="Waturangi D."/>
            <person name="Ekaputri J.J."/>
            <person name="Setiamarga D.H.E."/>
        </authorList>
    </citation>
    <scope>NUCLEOTIDE SEQUENCE [LARGE SCALE GENOMIC DNA]</scope>
    <source>
        <strain evidence="2 3">IDN1</strain>
    </source>
</reference>
<organism evidence="2 3">
    <name type="scientific">Bacillus safensis</name>
    <dbReference type="NCBI Taxonomy" id="561879"/>
    <lineage>
        <taxon>Bacteria</taxon>
        <taxon>Bacillati</taxon>
        <taxon>Bacillota</taxon>
        <taxon>Bacilli</taxon>
        <taxon>Bacillales</taxon>
        <taxon>Bacillaceae</taxon>
        <taxon>Bacillus</taxon>
    </lineage>
</organism>
<evidence type="ECO:0000313" key="3">
    <source>
        <dbReference type="Proteomes" id="UP000464658"/>
    </source>
</evidence>
<proteinExistence type="predicted"/>
<accession>A0A5S9MIF5</accession>